<protein>
    <recommendedName>
        <fullName evidence="10">Serine decarboxylase</fullName>
    </recommendedName>
</protein>
<evidence type="ECO:0000256" key="3">
    <source>
        <dbReference type="ARBA" id="ARBA00022793"/>
    </source>
</evidence>
<dbReference type="GO" id="GO:0016831">
    <property type="term" value="F:carboxy-lyase activity"/>
    <property type="evidence" value="ECO:0007669"/>
    <property type="project" value="UniProtKB-KW"/>
</dbReference>
<evidence type="ECO:0000313" key="9">
    <source>
        <dbReference type="Proteomes" id="UP001445335"/>
    </source>
</evidence>
<dbReference type="InterPro" id="IPR051151">
    <property type="entry name" value="Group_II_Decarboxylase"/>
</dbReference>
<dbReference type="PROSITE" id="PS00392">
    <property type="entry name" value="DDC_GAD_HDC_YDC"/>
    <property type="match status" value="1"/>
</dbReference>
<dbReference type="InterPro" id="IPR015424">
    <property type="entry name" value="PyrdxlP-dep_Trfase"/>
</dbReference>
<gene>
    <name evidence="8" type="ORF">WJX81_004172</name>
</gene>
<dbReference type="SUPFAM" id="SSF53383">
    <property type="entry name" value="PLP-dependent transferases"/>
    <property type="match status" value="1"/>
</dbReference>
<keyword evidence="3" id="KW-0210">Decarboxylase</keyword>
<dbReference type="PANTHER" id="PTHR46101:SF2">
    <property type="entry name" value="SERINE DECARBOXYLASE"/>
    <property type="match status" value="1"/>
</dbReference>
<keyword evidence="4 6" id="KW-0663">Pyridoxal phosphate</keyword>
<dbReference type="GO" id="GO:0030170">
    <property type="term" value="F:pyridoxal phosphate binding"/>
    <property type="evidence" value="ECO:0007669"/>
    <property type="project" value="InterPro"/>
</dbReference>
<organism evidence="8 9">
    <name type="scientific">Elliptochloris bilobata</name>
    <dbReference type="NCBI Taxonomy" id="381761"/>
    <lineage>
        <taxon>Eukaryota</taxon>
        <taxon>Viridiplantae</taxon>
        <taxon>Chlorophyta</taxon>
        <taxon>core chlorophytes</taxon>
        <taxon>Trebouxiophyceae</taxon>
        <taxon>Trebouxiophyceae incertae sedis</taxon>
        <taxon>Elliptochloris clade</taxon>
        <taxon>Elliptochloris</taxon>
    </lineage>
</organism>
<dbReference type="NCBIfam" id="NF002748">
    <property type="entry name" value="PRK02769.1"/>
    <property type="match status" value="1"/>
</dbReference>
<evidence type="ECO:0000256" key="1">
    <source>
        <dbReference type="ARBA" id="ARBA00001933"/>
    </source>
</evidence>
<evidence type="ECO:0000256" key="2">
    <source>
        <dbReference type="ARBA" id="ARBA00009533"/>
    </source>
</evidence>
<dbReference type="EMBL" id="JALJOU010000047">
    <property type="protein sequence ID" value="KAK9831348.1"/>
    <property type="molecule type" value="Genomic_DNA"/>
</dbReference>
<keyword evidence="5 7" id="KW-0456">Lyase</keyword>
<proteinExistence type="inferred from homology"/>
<dbReference type="Gene3D" id="3.90.1150.10">
    <property type="entry name" value="Aspartate Aminotransferase, domain 1"/>
    <property type="match status" value="1"/>
</dbReference>
<comment type="cofactor">
    <cofactor evidence="1 6 7">
        <name>pyridoxal 5'-phosphate</name>
        <dbReference type="ChEBI" id="CHEBI:597326"/>
    </cofactor>
</comment>
<dbReference type="Pfam" id="PF00282">
    <property type="entry name" value="Pyridoxal_deC"/>
    <property type="match status" value="1"/>
</dbReference>
<dbReference type="Gene3D" id="3.40.640.10">
    <property type="entry name" value="Type I PLP-dependent aspartate aminotransferase-like (Major domain)"/>
    <property type="match status" value="1"/>
</dbReference>
<dbReference type="AlphaFoldDB" id="A0AAW1RC12"/>
<evidence type="ECO:0000313" key="8">
    <source>
        <dbReference type="EMBL" id="KAK9831348.1"/>
    </source>
</evidence>
<feature type="modified residue" description="N6-(pyridoxal phosphate)lysine" evidence="6">
    <location>
        <position position="319"/>
    </location>
</feature>
<evidence type="ECO:0000256" key="5">
    <source>
        <dbReference type="ARBA" id="ARBA00023239"/>
    </source>
</evidence>
<dbReference type="InterPro" id="IPR015421">
    <property type="entry name" value="PyrdxlP-dep_Trfase_major"/>
</dbReference>
<dbReference type="GO" id="GO:0019752">
    <property type="term" value="P:carboxylic acid metabolic process"/>
    <property type="evidence" value="ECO:0007669"/>
    <property type="project" value="InterPro"/>
</dbReference>
<dbReference type="Proteomes" id="UP001445335">
    <property type="component" value="Unassembled WGS sequence"/>
</dbReference>
<comment type="similarity">
    <text evidence="2 7">Belongs to the group II decarboxylase family.</text>
</comment>
<accession>A0AAW1RC12</accession>
<evidence type="ECO:0000256" key="6">
    <source>
        <dbReference type="PIRSR" id="PIRSR602129-50"/>
    </source>
</evidence>
<evidence type="ECO:0008006" key="10">
    <source>
        <dbReference type="Google" id="ProtNLM"/>
    </source>
</evidence>
<keyword evidence="9" id="KW-1185">Reference proteome</keyword>
<dbReference type="PANTHER" id="PTHR46101">
    <property type="match status" value="1"/>
</dbReference>
<dbReference type="InterPro" id="IPR021115">
    <property type="entry name" value="Pyridoxal-P_BS"/>
</dbReference>
<comment type="caution">
    <text evidence="8">The sequence shown here is derived from an EMBL/GenBank/DDBJ whole genome shotgun (WGS) entry which is preliminary data.</text>
</comment>
<evidence type="ECO:0000256" key="4">
    <source>
        <dbReference type="ARBA" id="ARBA00022898"/>
    </source>
</evidence>
<dbReference type="InterPro" id="IPR002129">
    <property type="entry name" value="PyrdxlP-dep_de-COase"/>
</dbReference>
<evidence type="ECO:0000256" key="7">
    <source>
        <dbReference type="RuleBase" id="RU000382"/>
    </source>
</evidence>
<name>A0AAW1RC12_9CHLO</name>
<reference evidence="8 9" key="1">
    <citation type="journal article" date="2024" name="Nat. Commun.">
        <title>Phylogenomics reveals the evolutionary origins of lichenization in chlorophyte algae.</title>
        <authorList>
            <person name="Puginier C."/>
            <person name="Libourel C."/>
            <person name="Otte J."/>
            <person name="Skaloud P."/>
            <person name="Haon M."/>
            <person name="Grisel S."/>
            <person name="Petersen M."/>
            <person name="Berrin J.G."/>
            <person name="Delaux P.M."/>
            <person name="Dal Grande F."/>
            <person name="Keller J."/>
        </authorList>
    </citation>
    <scope>NUCLEOTIDE SEQUENCE [LARGE SCALE GENOMIC DNA]</scope>
    <source>
        <strain evidence="8 9">SAG 245.80</strain>
    </source>
</reference>
<dbReference type="InterPro" id="IPR015422">
    <property type="entry name" value="PyrdxlP-dep_Trfase_small"/>
</dbReference>
<sequence>MDSPVTLACELLRPLPFGSSAAESESVNGGSPRYVLKARGPASASPVAPYQALPVQGPVVEEERLPGITHHLTPALPVLEREDATRKEMDARIRQVIANYTQKLAERTQHHLGYPYNLDFDFTPLEGLQRFSINNLGDPFIESNYGVHSREFEIGVLQWFARLWEIDQDEYWGYITNCGTEGNLHGILVGRENLPDGILYASRETHYSVFKAARMYRMDAERIDTLASGEVDYDHLRARLATNATRPAIININVGTTVKGAVDDLDRVLAILAETGYSEERFYVHCDGALFGLMIPFVKRAPLVTFRKPIGSVSVSGHKFIGAPVPCGVVITRQRYVEALSSDVEYLNSRDATIMGSRNGHAPIYMWYTLTRKGYEGMRKDVERCLRNAHLLKAMLERAGVRVMLNELSSTVVFERPTEEAFVRKWQLACQDDIAHVVVMPNVTLSKLEGFVADLIASRARATTTAALRIAADARAIRDDELRGASDDDC</sequence>